<feature type="chain" id="PRO_5039129013" evidence="6">
    <location>
        <begin position="27"/>
        <end position="708"/>
    </location>
</feature>
<sequence>MKLKEVKKVLAFSLAVALAVPGNVWAAEPAAEEASVNPEAQAPGEVPGDYEARTGYVLPEGYHYLLDESGCVTFLEDGSPAIEADQSGAPEEETPEEPVPEEPAEEAPEIPEEEIPEEPEEEIPETPEEEISEEPEEETPETPGEETSEEPEEETPETPGEEIPEEPAAESPEDYEARTGYVLPEGYHYVLDGEGFVILLEDGSPQIEADSPDAPSSNEDLISDQQIIEMPEIEKDFRFWTVARKYAFAVKKMEIKEEMDEESRSIGSLRKGGLCYILKEEEDGWLYVESGRVRGFVQTSQVETGEDAQKTLKKYQKRAKRKAASKDQKYTGIEGTAPMAKELVPWEENEAFLYLRATVNQTVVEKDYAVTTASILNIREEKDKDSRIVGTLEEGSLCYILADKDKSWVYIESGDVRGFVSKKYIKYDKKVQQEVEEKGEENYGTAEELIEPEENQACYYTLTSVKSGVPGDQQRKAVVEFASQFIGNPYVWGGTSLTEGADCSGFVQSVFREYGYELPRVAEDQAQYGTKIPVEDAQPGDLVFYARNGYIYHVVLYAGDGKTIEAKGTKYGIVQGNLNTDNAVWAVRVLEDAGCPYEGGDLTEVNATEDMYGECLGNYKLTYYCSCELCCDKETGITATGTPVIEGQTIAVDTSVIPYGTKVIINGHVFTAEDCGGAIKGNRIDIYVNDHNRALELGVDHADVYLVK</sequence>
<feature type="domain" description="NlpC/P60" evidence="8">
    <location>
        <begin position="472"/>
        <end position="596"/>
    </location>
</feature>
<dbReference type="SUPFAM" id="SSF54001">
    <property type="entry name" value="Cysteine proteinases"/>
    <property type="match status" value="1"/>
</dbReference>
<evidence type="ECO:0000256" key="1">
    <source>
        <dbReference type="ARBA" id="ARBA00007074"/>
    </source>
</evidence>
<dbReference type="InterPro" id="IPR051202">
    <property type="entry name" value="Peptidase_C40"/>
</dbReference>
<name>A0A9D2R821_9FIRM</name>
<dbReference type="GO" id="GO:0019867">
    <property type="term" value="C:outer membrane"/>
    <property type="evidence" value="ECO:0007669"/>
    <property type="project" value="InterPro"/>
</dbReference>
<keyword evidence="2" id="KW-0645">Protease</keyword>
<dbReference type="AlphaFoldDB" id="A0A9D2R821"/>
<organism evidence="9 10">
    <name type="scientific">Candidatus Blautia stercoripullorum</name>
    <dbReference type="NCBI Taxonomy" id="2838502"/>
    <lineage>
        <taxon>Bacteria</taxon>
        <taxon>Bacillati</taxon>
        <taxon>Bacillota</taxon>
        <taxon>Clostridia</taxon>
        <taxon>Lachnospirales</taxon>
        <taxon>Lachnospiraceae</taxon>
        <taxon>Blautia</taxon>
    </lineage>
</organism>
<feature type="domain" description="SH3b" evidence="7">
    <location>
        <begin position="366"/>
        <end position="429"/>
    </location>
</feature>
<gene>
    <name evidence="9" type="ORF">H9913_08805</name>
</gene>
<evidence type="ECO:0000256" key="4">
    <source>
        <dbReference type="ARBA" id="ARBA00022807"/>
    </source>
</evidence>
<dbReference type="InterPro" id="IPR010611">
    <property type="entry name" value="3D_dom"/>
</dbReference>
<dbReference type="Gene3D" id="3.90.1720.10">
    <property type="entry name" value="endopeptidase domain like (from Nostoc punctiforme)"/>
    <property type="match status" value="1"/>
</dbReference>
<evidence type="ECO:0000259" key="8">
    <source>
        <dbReference type="PROSITE" id="PS51935"/>
    </source>
</evidence>
<evidence type="ECO:0000313" key="10">
    <source>
        <dbReference type="Proteomes" id="UP000823850"/>
    </source>
</evidence>
<feature type="compositionally biased region" description="Acidic residues" evidence="5">
    <location>
        <begin position="90"/>
        <end position="174"/>
    </location>
</feature>
<dbReference type="GO" id="GO:0009254">
    <property type="term" value="P:peptidoglycan turnover"/>
    <property type="evidence" value="ECO:0007669"/>
    <property type="project" value="InterPro"/>
</dbReference>
<dbReference type="Gene3D" id="2.40.40.10">
    <property type="entry name" value="RlpA-like domain"/>
    <property type="match status" value="1"/>
</dbReference>
<dbReference type="Pfam" id="PF00877">
    <property type="entry name" value="NLPC_P60"/>
    <property type="match status" value="1"/>
</dbReference>
<dbReference type="InterPro" id="IPR003646">
    <property type="entry name" value="SH3-like_bac-type"/>
</dbReference>
<dbReference type="Pfam" id="PF06725">
    <property type="entry name" value="3D"/>
    <property type="match status" value="1"/>
</dbReference>
<keyword evidence="4" id="KW-0788">Thiol protease</keyword>
<protein>
    <submittedName>
        <fullName evidence="9">C40 family peptidase</fullName>
    </submittedName>
</protein>
<keyword evidence="6" id="KW-0732">Signal</keyword>
<reference evidence="9" key="2">
    <citation type="submission" date="2021-04" db="EMBL/GenBank/DDBJ databases">
        <authorList>
            <person name="Gilroy R."/>
        </authorList>
    </citation>
    <scope>NUCLEOTIDE SEQUENCE</scope>
    <source>
        <strain evidence="9">ChiW19-6364</strain>
    </source>
</reference>
<evidence type="ECO:0000256" key="2">
    <source>
        <dbReference type="ARBA" id="ARBA00022670"/>
    </source>
</evidence>
<dbReference type="InterPro" id="IPR038765">
    <property type="entry name" value="Papain-like_cys_pep_sf"/>
</dbReference>
<dbReference type="PANTHER" id="PTHR47053:SF1">
    <property type="entry name" value="MUREIN DD-ENDOPEPTIDASE MEPH-RELATED"/>
    <property type="match status" value="1"/>
</dbReference>
<dbReference type="EMBL" id="DWUX01000159">
    <property type="protein sequence ID" value="HJD40115.1"/>
    <property type="molecule type" value="Genomic_DNA"/>
</dbReference>
<dbReference type="CDD" id="cd14667">
    <property type="entry name" value="3D_containing_proteins"/>
    <property type="match status" value="1"/>
</dbReference>
<dbReference type="Gene3D" id="2.30.30.40">
    <property type="entry name" value="SH3 Domains"/>
    <property type="match status" value="1"/>
</dbReference>
<dbReference type="PROSITE" id="PS51935">
    <property type="entry name" value="NLPC_P60"/>
    <property type="match status" value="1"/>
</dbReference>
<evidence type="ECO:0000256" key="6">
    <source>
        <dbReference type="SAM" id="SignalP"/>
    </source>
</evidence>
<comment type="caution">
    <text evidence="9">The sequence shown here is derived from an EMBL/GenBank/DDBJ whole genome shotgun (WGS) entry which is preliminary data.</text>
</comment>
<evidence type="ECO:0000256" key="3">
    <source>
        <dbReference type="ARBA" id="ARBA00022801"/>
    </source>
</evidence>
<dbReference type="PROSITE" id="PS51781">
    <property type="entry name" value="SH3B"/>
    <property type="match status" value="1"/>
</dbReference>
<dbReference type="SUPFAM" id="SSF50685">
    <property type="entry name" value="Barwin-like endoglucanases"/>
    <property type="match status" value="1"/>
</dbReference>
<dbReference type="GO" id="GO:0006508">
    <property type="term" value="P:proteolysis"/>
    <property type="evidence" value="ECO:0007669"/>
    <property type="project" value="UniProtKB-KW"/>
</dbReference>
<feature type="signal peptide" evidence="6">
    <location>
        <begin position="1"/>
        <end position="26"/>
    </location>
</feature>
<dbReference type="GO" id="GO:0008234">
    <property type="term" value="F:cysteine-type peptidase activity"/>
    <property type="evidence" value="ECO:0007669"/>
    <property type="project" value="UniProtKB-KW"/>
</dbReference>
<evidence type="ECO:0000259" key="7">
    <source>
        <dbReference type="PROSITE" id="PS51781"/>
    </source>
</evidence>
<feature type="region of interest" description="Disordered" evidence="5">
    <location>
        <begin position="81"/>
        <end position="175"/>
    </location>
</feature>
<dbReference type="SMART" id="SM00287">
    <property type="entry name" value="SH3b"/>
    <property type="match status" value="2"/>
</dbReference>
<dbReference type="PANTHER" id="PTHR47053">
    <property type="entry name" value="MUREIN DD-ENDOPEPTIDASE MEPH-RELATED"/>
    <property type="match status" value="1"/>
</dbReference>
<accession>A0A9D2R821</accession>
<proteinExistence type="inferred from homology"/>
<dbReference type="InterPro" id="IPR036908">
    <property type="entry name" value="RlpA-like_sf"/>
</dbReference>
<evidence type="ECO:0000313" key="9">
    <source>
        <dbReference type="EMBL" id="HJD40115.1"/>
    </source>
</evidence>
<dbReference type="Proteomes" id="UP000823850">
    <property type="component" value="Unassembled WGS sequence"/>
</dbReference>
<reference evidence="9" key="1">
    <citation type="journal article" date="2021" name="PeerJ">
        <title>Extensive microbial diversity within the chicken gut microbiome revealed by metagenomics and culture.</title>
        <authorList>
            <person name="Gilroy R."/>
            <person name="Ravi A."/>
            <person name="Getino M."/>
            <person name="Pursley I."/>
            <person name="Horton D.L."/>
            <person name="Alikhan N.F."/>
            <person name="Baker D."/>
            <person name="Gharbi K."/>
            <person name="Hall N."/>
            <person name="Watson M."/>
            <person name="Adriaenssens E.M."/>
            <person name="Foster-Nyarko E."/>
            <person name="Jarju S."/>
            <person name="Secka A."/>
            <person name="Antonio M."/>
            <person name="Oren A."/>
            <person name="Chaudhuri R.R."/>
            <person name="La Ragione R."/>
            <person name="Hildebrand F."/>
            <person name="Pallen M.J."/>
        </authorList>
    </citation>
    <scope>NUCLEOTIDE SEQUENCE</scope>
    <source>
        <strain evidence="9">ChiW19-6364</strain>
    </source>
</reference>
<comment type="similarity">
    <text evidence="1">Belongs to the peptidase C40 family.</text>
</comment>
<evidence type="ECO:0000256" key="5">
    <source>
        <dbReference type="SAM" id="MobiDB-lite"/>
    </source>
</evidence>
<dbReference type="GO" id="GO:0004553">
    <property type="term" value="F:hydrolase activity, hydrolyzing O-glycosyl compounds"/>
    <property type="evidence" value="ECO:0007669"/>
    <property type="project" value="InterPro"/>
</dbReference>
<dbReference type="InterPro" id="IPR000064">
    <property type="entry name" value="NLP_P60_dom"/>
</dbReference>
<dbReference type="InterPro" id="IPR059180">
    <property type="entry name" value="3D_YorM"/>
</dbReference>
<keyword evidence="3" id="KW-0378">Hydrolase</keyword>